<dbReference type="AlphaFoldDB" id="A0A6L2KZW1"/>
<comment type="caution">
    <text evidence="1">The sequence shown here is derived from an EMBL/GenBank/DDBJ whole genome shotgun (WGS) entry which is preliminary data.</text>
</comment>
<accession>A0A6L2KZW1</accession>
<feature type="non-terminal residue" evidence="1">
    <location>
        <position position="70"/>
    </location>
</feature>
<evidence type="ECO:0000313" key="1">
    <source>
        <dbReference type="EMBL" id="GEU54350.1"/>
    </source>
</evidence>
<protein>
    <submittedName>
        <fullName evidence="1">Uncharacterized protein</fullName>
    </submittedName>
</protein>
<organism evidence="1">
    <name type="scientific">Tanacetum cinerariifolium</name>
    <name type="common">Dalmatian daisy</name>
    <name type="synonym">Chrysanthemum cinerariifolium</name>
    <dbReference type="NCBI Taxonomy" id="118510"/>
    <lineage>
        <taxon>Eukaryota</taxon>
        <taxon>Viridiplantae</taxon>
        <taxon>Streptophyta</taxon>
        <taxon>Embryophyta</taxon>
        <taxon>Tracheophyta</taxon>
        <taxon>Spermatophyta</taxon>
        <taxon>Magnoliopsida</taxon>
        <taxon>eudicotyledons</taxon>
        <taxon>Gunneridae</taxon>
        <taxon>Pentapetalae</taxon>
        <taxon>asterids</taxon>
        <taxon>campanulids</taxon>
        <taxon>Asterales</taxon>
        <taxon>Asteraceae</taxon>
        <taxon>Asteroideae</taxon>
        <taxon>Anthemideae</taxon>
        <taxon>Anthemidinae</taxon>
        <taxon>Tanacetum</taxon>
    </lineage>
</organism>
<reference evidence="1" key="1">
    <citation type="journal article" date="2019" name="Sci. Rep.">
        <title>Draft genome of Tanacetum cinerariifolium, the natural source of mosquito coil.</title>
        <authorList>
            <person name="Yamashiro T."/>
            <person name="Shiraishi A."/>
            <person name="Satake H."/>
            <person name="Nakayama K."/>
        </authorList>
    </citation>
    <scope>NUCLEOTIDE SEQUENCE</scope>
</reference>
<proteinExistence type="predicted"/>
<sequence>MTLKGKKTWWLRLGARVYESWKLKGDVEELWDELPKPGLGLRRCLVSMVPRLNLVPKEVMWPLGSQVESF</sequence>
<dbReference type="EMBL" id="BKCJ010003318">
    <property type="protein sequence ID" value="GEU54350.1"/>
    <property type="molecule type" value="Genomic_DNA"/>
</dbReference>
<name>A0A6L2KZW1_TANCI</name>
<gene>
    <name evidence="1" type="ORF">Tci_026328</name>
</gene>